<evidence type="ECO:0000313" key="2">
    <source>
        <dbReference type="EMBL" id="KAK4324773.1"/>
    </source>
</evidence>
<feature type="domain" description="DUF5641" evidence="1">
    <location>
        <begin position="86"/>
        <end position="179"/>
    </location>
</feature>
<protein>
    <recommendedName>
        <fullName evidence="1">DUF5641 domain-containing protein</fullName>
    </recommendedName>
</protein>
<organism evidence="2 3">
    <name type="scientific">Petrolisthes manimaculis</name>
    <dbReference type="NCBI Taxonomy" id="1843537"/>
    <lineage>
        <taxon>Eukaryota</taxon>
        <taxon>Metazoa</taxon>
        <taxon>Ecdysozoa</taxon>
        <taxon>Arthropoda</taxon>
        <taxon>Crustacea</taxon>
        <taxon>Multicrustacea</taxon>
        <taxon>Malacostraca</taxon>
        <taxon>Eumalacostraca</taxon>
        <taxon>Eucarida</taxon>
        <taxon>Decapoda</taxon>
        <taxon>Pleocyemata</taxon>
        <taxon>Anomura</taxon>
        <taxon>Galatheoidea</taxon>
        <taxon>Porcellanidae</taxon>
        <taxon>Petrolisthes</taxon>
    </lineage>
</organism>
<dbReference type="PANTHER" id="PTHR47331:SF1">
    <property type="entry name" value="GAG-LIKE PROTEIN"/>
    <property type="match status" value="1"/>
</dbReference>
<dbReference type="AlphaFoldDB" id="A0AAE1QEA4"/>
<accession>A0AAE1QEA4</accession>
<evidence type="ECO:0000259" key="1">
    <source>
        <dbReference type="Pfam" id="PF18701"/>
    </source>
</evidence>
<name>A0AAE1QEA4_9EUCA</name>
<dbReference type="EMBL" id="JAWZYT010000327">
    <property type="protein sequence ID" value="KAK4324773.1"/>
    <property type="molecule type" value="Genomic_DNA"/>
</dbReference>
<comment type="caution">
    <text evidence="2">The sequence shown here is derived from an EMBL/GenBank/DDBJ whole genome shotgun (WGS) entry which is preliminary data.</text>
</comment>
<sequence length="186" mass="21333">MGGVWERQIRTVRAVLAGVIKQQTLDDESLVTLIAVVESIINGRPITKLSDDPRDDRPLTPNHILRLGAGQILPAGKFETGDMYRRRWKQVQYLADIFWHRLLREYLPTLQERQKWMKPKRNVMKGDLILVKQDNYPRNQWPLGLVTEAYTSPDGLVRSVTILTAKGTYKRPITKICVLEGATTNL</sequence>
<reference evidence="2" key="1">
    <citation type="submission" date="2023-11" db="EMBL/GenBank/DDBJ databases">
        <title>Genome assemblies of two species of porcelain crab, Petrolisthes cinctipes and Petrolisthes manimaculis (Anomura: Porcellanidae).</title>
        <authorList>
            <person name="Angst P."/>
        </authorList>
    </citation>
    <scope>NUCLEOTIDE SEQUENCE</scope>
    <source>
        <strain evidence="2">PB745_02</strain>
        <tissue evidence="2">Gill</tissue>
    </source>
</reference>
<keyword evidence="3" id="KW-1185">Reference proteome</keyword>
<evidence type="ECO:0000313" key="3">
    <source>
        <dbReference type="Proteomes" id="UP001292094"/>
    </source>
</evidence>
<dbReference type="PANTHER" id="PTHR47331">
    <property type="entry name" value="PHD-TYPE DOMAIN-CONTAINING PROTEIN"/>
    <property type="match status" value="1"/>
</dbReference>
<dbReference type="Pfam" id="PF18701">
    <property type="entry name" value="DUF5641"/>
    <property type="match status" value="1"/>
</dbReference>
<dbReference type="Proteomes" id="UP001292094">
    <property type="component" value="Unassembled WGS sequence"/>
</dbReference>
<dbReference type="InterPro" id="IPR040676">
    <property type="entry name" value="DUF5641"/>
</dbReference>
<gene>
    <name evidence="2" type="ORF">Pmani_004613</name>
</gene>
<proteinExistence type="predicted"/>